<protein>
    <submittedName>
        <fullName evidence="2">Uncharacterized protein</fullName>
    </submittedName>
</protein>
<proteinExistence type="predicted"/>
<reference evidence="2" key="2">
    <citation type="submission" date="2020-11" db="EMBL/GenBank/DDBJ databases">
        <authorList>
            <person name="McCartney M.A."/>
            <person name="Auch B."/>
            <person name="Kono T."/>
            <person name="Mallez S."/>
            <person name="Becker A."/>
            <person name="Gohl D.M."/>
            <person name="Silverstein K.A.T."/>
            <person name="Koren S."/>
            <person name="Bechman K.B."/>
            <person name="Herman A."/>
            <person name="Abrahante J.E."/>
            <person name="Garbe J."/>
        </authorList>
    </citation>
    <scope>NUCLEOTIDE SEQUENCE</scope>
    <source>
        <strain evidence="2">Duluth1</strain>
        <tissue evidence="2">Whole animal</tissue>
    </source>
</reference>
<dbReference type="Proteomes" id="UP000828390">
    <property type="component" value="Unassembled WGS sequence"/>
</dbReference>
<comment type="caution">
    <text evidence="2">The sequence shown here is derived from an EMBL/GenBank/DDBJ whole genome shotgun (WGS) entry which is preliminary data.</text>
</comment>
<feature type="compositionally biased region" description="Basic and acidic residues" evidence="1">
    <location>
        <begin position="1"/>
        <end position="13"/>
    </location>
</feature>
<evidence type="ECO:0000313" key="2">
    <source>
        <dbReference type="EMBL" id="KAH3834594.1"/>
    </source>
</evidence>
<gene>
    <name evidence="2" type="ORF">DPMN_107924</name>
</gene>
<evidence type="ECO:0000256" key="1">
    <source>
        <dbReference type="SAM" id="MobiDB-lite"/>
    </source>
</evidence>
<dbReference type="AlphaFoldDB" id="A0A9D4K7W5"/>
<reference evidence="2" key="1">
    <citation type="journal article" date="2019" name="bioRxiv">
        <title>The Genome of the Zebra Mussel, Dreissena polymorpha: A Resource for Invasive Species Research.</title>
        <authorList>
            <person name="McCartney M.A."/>
            <person name="Auch B."/>
            <person name="Kono T."/>
            <person name="Mallez S."/>
            <person name="Zhang Y."/>
            <person name="Obille A."/>
            <person name="Becker A."/>
            <person name="Abrahante J.E."/>
            <person name="Garbe J."/>
            <person name="Badalamenti J.P."/>
            <person name="Herman A."/>
            <person name="Mangelson H."/>
            <person name="Liachko I."/>
            <person name="Sullivan S."/>
            <person name="Sone E.D."/>
            <person name="Koren S."/>
            <person name="Silverstein K.A.T."/>
            <person name="Beckman K.B."/>
            <person name="Gohl D.M."/>
        </authorList>
    </citation>
    <scope>NUCLEOTIDE SEQUENCE</scope>
    <source>
        <strain evidence="2">Duluth1</strain>
        <tissue evidence="2">Whole animal</tissue>
    </source>
</reference>
<feature type="region of interest" description="Disordered" evidence="1">
    <location>
        <begin position="1"/>
        <end position="64"/>
    </location>
</feature>
<feature type="compositionally biased region" description="Polar residues" evidence="1">
    <location>
        <begin position="42"/>
        <end position="53"/>
    </location>
</feature>
<organism evidence="2 3">
    <name type="scientific">Dreissena polymorpha</name>
    <name type="common">Zebra mussel</name>
    <name type="synonym">Mytilus polymorpha</name>
    <dbReference type="NCBI Taxonomy" id="45954"/>
    <lineage>
        <taxon>Eukaryota</taxon>
        <taxon>Metazoa</taxon>
        <taxon>Spiralia</taxon>
        <taxon>Lophotrochozoa</taxon>
        <taxon>Mollusca</taxon>
        <taxon>Bivalvia</taxon>
        <taxon>Autobranchia</taxon>
        <taxon>Heteroconchia</taxon>
        <taxon>Euheterodonta</taxon>
        <taxon>Imparidentia</taxon>
        <taxon>Neoheterodontei</taxon>
        <taxon>Myida</taxon>
        <taxon>Dreissenoidea</taxon>
        <taxon>Dreissenidae</taxon>
        <taxon>Dreissena</taxon>
    </lineage>
</organism>
<accession>A0A9D4K7W5</accession>
<evidence type="ECO:0000313" key="3">
    <source>
        <dbReference type="Proteomes" id="UP000828390"/>
    </source>
</evidence>
<feature type="compositionally biased region" description="Basic residues" evidence="1">
    <location>
        <begin position="32"/>
        <end position="41"/>
    </location>
</feature>
<sequence>MSPSKESKLKKIDVVTTTKKTTKAKTSEGSKRTKTNLHSNKHSASPQPSTSGLNAPHIDDCDSN</sequence>
<dbReference type="EMBL" id="JAIWYP010000004">
    <property type="protein sequence ID" value="KAH3834594.1"/>
    <property type="molecule type" value="Genomic_DNA"/>
</dbReference>
<name>A0A9D4K7W5_DREPO</name>
<keyword evidence="3" id="KW-1185">Reference proteome</keyword>